<dbReference type="AlphaFoldDB" id="A0A9P8YDP8"/>
<dbReference type="SMART" id="SM00960">
    <property type="entry name" value="Robl_LC7"/>
    <property type="match status" value="1"/>
</dbReference>
<name>A0A9P8YDP8_9PEZI</name>
<protein>
    <recommendedName>
        <fullName evidence="3">Roadblock/LAMTOR2 domain-containing protein</fullName>
    </recommendedName>
</protein>
<dbReference type="InterPro" id="IPR004942">
    <property type="entry name" value="Roadblock/LAMTOR2_dom"/>
</dbReference>
<proteinExistence type="inferred from homology"/>
<comment type="similarity">
    <text evidence="1">Belongs to the GAMAD family.</text>
</comment>
<gene>
    <name evidence="4" type="ORF">B0I36DRAFT_359138</name>
</gene>
<dbReference type="RefSeq" id="XP_046016564.1">
    <property type="nucleotide sequence ID" value="XM_046158088.1"/>
</dbReference>
<dbReference type="EMBL" id="JAGTJQ010000002">
    <property type="protein sequence ID" value="KAH7037443.1"/>
    <property type="molecule type" value="Genomic_DNA"/>
</dbReference>
<feature type="compositionally biased region" description="Polar residues" evidence="2">
    <location>
        <begin position="56"/>
        <end position="75"/>
    </location>
</feature>
<feature type="region of interest" description="Disordered" evidence="2">
    <location>
        <begin position="44"/>
        <end position="87"/>
    </location>
</feature>
<feature type="domain" description="Roadblock/LAMTOR2" evidence="3">
    <location>
        <begin position="14"/>
        <end position="144"/>
    </location>
</feature>
<dbReference type="GeneID" id="70187634"/>
<comment type="caution">
    <text evidence="4">The sequence shown here is derived from an EMBL/GenBank/DDBJ whole genome shotgun (WGS) entry which is preliminary data.</text>
</comment>
<dbReference type="Gene3D" id="3.30.450.30">
    <property type="entry name" value="Dynein light chain 2a, cytoplasmic"/>
    <property type="match status" value="1"/>
</dbReference>
<dbReference type="OrthoDB" id="9985637at2759"/>
<keyword evidence="5" id="KW-1185">Reference proteome</keyword>
<evidence type="ECO:0000256" key="1">
    <source>
        <dbReference type="ARBA" id="ARBA00007191"/>
    </source>
</evidence>
<accession>A0A9P8YDP8</accession>
<sequence length="149" mass="16083">MADKSLPTSNSDSIDEALHRLSRKPGVKAWLMLDRTTGAVLKTNGHISSIRPARKTTGSQNSSANPLQIPSSGSFSADVVPSESESEAQAAQELASLVWNFITSAGALVDDMDSDDELKLLRLRMKKQELVIVPEAKYLLVVSHDTPPV</sequence>
<dbReference type="PANTHER" id="PTHR10779">
    <property type="entry name" value="DYNEIN LIGHT CHAIN ROADBLOCK"/>
    <property type="match status" value="1"/>
</dbReference>
<evidence type="ECO:0000256" key="2">
    <source>
        <dbReference type="SAM" id="MobiDB-lite"/>
    </source>
</evidence>
<organism evidence="4 5">
    <name type="scientific">Microdochium trichocladiopsis</name>
    <dbReference type="NCBI Taxonomy" id="1682393"/>
    <lineage>
        <taxon>Eukaryota</taxon>
        <taxon>Fungi</taxon>
        <taxon>Dikarya</taxon>
        <taxon>Ascomycota</taxon>
        <taxon>Pezizomycotina</taxon>
        <taxon>Sordariomycetes</taxon>
        <taxon>Xylariomycetidae</taxon>
        <taxon>Xylariales</taxon>
        <taxon>Microdochiaceae</taxon>
        <taxon>Microdochium</taxon>
    </lineage>
</organism>
<evidence type="ECO:0000313" key="4">
    <source>
        <dbReference type="EMBL" id="KAH7037443.1"/>
    </source>
</evidence>
<evidence type="ECO:0000313" key="5">
    <source>
        <dbReference type="Proteomes" id="UP000756346"/>
    </source>
</evidence>
<dbReference type="Pfam" id="PF03259">
    <property type="entry name" value="Robl_LC7"/>
    <property type="match status" value="1"/>
</dbReference>
<evidence type="ECO:0000259" key="3">
    <source>
        <dbReference type="SMART" id="SM00960"/>
    </source>
</evidence>
<dbReference type="SUPFAM" id="SSF103196">
    <property type="entry name" value="Roadblock/LC7 domain"/>
    <property type="match status" value="1"/>
</dbReference>
<dbReference type="Proteomes" id="UP000756346">
    <property type="component" value="Unassembled WGS sequence"/>
</dbReference>
<reference evidence="4" key="1">
    <citation type="journal article" date="2021" name="Nat. Commun.">
        <title>Genetic determinants of endophytism in the Arabidopsis root mycobiome.</title>
        <authorList>
            <person name="Mesny F."/>
            <person name="Miyauchi S."/>
            <person name="Thiergart T."/>
            <person name="Pickel B."/>
            <person name="Atanasova L."/>
            <person name="Karlsson M."/>
            <person name="Huettel B."/>
            <person name="Barry K.W."/>
            <person name="Haridas S."/>
            <person name="Chen C."/>
            <person name="Bauer D."/>
            <person name="Andreopoulos W."/>
            <person name="Pangilinan J."/>
            <person name="LaButti K."/>
            <person name="Riley R."/>
            <person name="Lipzen A."/>
            <person name="Clum A."/>
            <person name="Drula E."/>
            <person name="Henrissat B."/>
            <person name="Kohler A."/>
            <person name="Grigoriev I.V."/>
            <person name="Martin F.M."/>
            <person name="Hacquard S."/>
        </authorList>
    </citation>
    <scope>NUCLEOTIDE SEQUENCE</scope>
    <source>
        <strain evidence="4">MPI-CAGE-CH-0230</strain>
    </source>
</reference>